<evidence type="ECO:0000313" key="2">
    <source>
        <dbReference type="Proteomes" id="UP000499080"/>
    </source>
</evidence>
<dbReference type="PANTHER" id="PTHR31511:SF12">
    <property type="entry name" value="RHO TERMINATION FACTOR N-TERMINAL DOMAIN-CONTAINING PROTEIN"/>
    <property type="match status" value="1"/>
</dbReference>
<keyword evidence="2" id="KW-1185">Reference proteome</keyword>
<feature type="non-terminal residue" evidence="1">
    <location>
        <position position="99"/>
    </location>
</feature>
<evidence type="ECO:0000313" key="1">
    <source>
        <dbReference type="EMBL" id="GBO36970.1"/>
    </source>
</evidence>
<sequence>NRDNECFKYAVLSAINPVQDRKDNAYLPNHYLPFQSNLDLFGITFPSPLRNIGKFAKNDSLSINVYGFTQKNEVFCLLISEEERESTSICYIPQIRREA</sequence>
<dbReference type="Proteomes" id="UP000499080">
    <property type="component" value="Unassembled WGS sequence"/>
</dbReference>
<proteinExistence type="predicted"/>
<organism evidence="1 2">
    <name type="scientific">Araneus ventricosus</name>
    <name type="common">Orbweaver spider</name>
    <name type="synonym">Epeira ventricosa</name>
    <dbReference type="NCBI Taxonomy" id="182803"/>
    <lineage>
        <taxon>Eukaryota</taxon>
        <taxon>Metazoa</taxon>
        <taxon>Ecdysozoa</taxon>
        <taxon>Arthropoda</taxon>
        <taxon>Chelicerata</taxon>
        <taxon>Arachnida</taxon>
        <taxon>Araneae</taxon>
        <taxon>Araneomorphae</taxon>
        <taxon>Entelegynae</taxon>
        <taxon>Araneoidea</taxon>
        <taxon>Araneidae</taxon>
        <taxon>Araneus</taxon>
    </lineage>
</organism>
<comment type="caution">
    <text evidence="1">The sequence shown here is derived from an EMBL/GenBank/DDBJ whole genome shotgun (WGS) entry which is preliminary data.</text>
</comment>
<reference evidence="1 2" key="1">
    <citation type="journal article" date="2019" name="Sci. Rep.">
        <title>Orb-weaving spider Araneus ventricosus genome elucidates the spidroin gene catalogue.</title>
        <authorList>
            <person name="Kono N."/>
            <person name="Nakamura H."/>
            <person name="Ohtoshi R."/>
            <person name="Moran D.A.P."/>
            <person name="Shinohara A."/>
            <person name="Yoshida Y."/>
            <person name="Fujiwara M."/>
            <person name="Mori M."/>
            <person name="Tomita M."/>
            <person name="Arakawa K."/>
        </authorList>
    </citation>
    <scope>NUCLEOTIDE SEQUENCE [LARGE SCALE GENOMIC DNA]</scope>
</reference>
<dbReference type="EMBL" id="BGPR01061260">
    <property type="protein sequence ID" value="GBO36970.1"/>
    <property type="molecule type" value="Genomic_DNA"/>
</dbReference>
<accession>A0A4Y2WKP4</accession>
<dbReference type="OrthoDB" id="7694315at2759"/>
<name>A0A4Y2WKP4_ARAVE</name>
<dbReference type="AlphaFoldDB" id="A0A4Y2WKP4"/>
<dbReference type="PANTHER" id="PTHR31511">
    <property type="entry name" value="PROTEIN CBG23764"/>
    <property type="match status" value="1"/>
</dbReference>
<feature type="non-terminal residue" evidence="1">
    <location>
        <position position="1"/>
    </location>
</feature>
<gene>
    <name evidence="1" type="ORF">AVEN_19178_1</name>
</gene>
<protein>
    <submittedName>
        <fullName evidence="1">Uncharacterized protein</fullName>
    </submittedName>
</protein>